<accession>A0A6A2WH90</accession>
<dbReference type="EC" id="1.14.11.13" evidence="9"/>
<evidence type="ECO:0000256" key="4">
    <source>
        <dbReference type="ARBA" id="ARBA00023002"/>
    </source>
</evidence>
<reference evidence="12" key="1">
    <citation type="submission" date="2019-09" db="EMBL/GenBank/DDBJ databases">
        <title>Draft genome information of white flower Hibiscus syriacus.</title>
        <authorList>
            <person name="Kim Y.-M."/>
        </authorList>
    </citation>
    <scope>NUCLEOTIDE SEQUENCE [LARGE SCALE GENOMIC DNA]</scope>
    <source>
        <strain evidence="12">YM2019G1</strain>
    </source>
</reference>
<evidence type="ECO:0000256" key="10">
    <source>
        <dbReference type="RuleBase" id="RU003682"/>
    </source>
</evidence>
<dbReference type="Pfam" id="PF14226">
    <property type="entry name" value="DIOX_N"/>
    <property type="match status" value="1"/>
</dbReference>
<dbReference type="FunFam" id="2.60.120.330:FF:000025">
    <property type="entry name" value="Gibberellin 2-beta-dioxygenase 2"/>
    <property type="match status" value="1"/>
</dbReference>
<name>A0A6A2WH90_HIBSY</name>
<dbReference type="InterPro" id="IPR005123">
    <property type="entry name" value="Oxoglu/Fe-dep_dioxygenase_dom"/>
</dbReference>
<keyword evidence="3" id="KW-0223">Dioxygenase</keyword>
<comment type="pathway">
    <text evidence="1">Hormone biosynthesis.</text>
</comment>
<dbReference type="EMBL" id="VEPZ02001744">
    <property type="protein sequence ID" value="KAE8658283.1"/>
    <property type="molecule type" value="Genomic_DNA"/>
</dbReference>
<protein>
    <recommendedName>
        <fullName evidence="9">gibberellin 2beta-dioxygenase</fullName>
        <ecNumber evidence="9">1.14.11.13</ecNumber>
    </recommendedName>
</protein>
<dbReference type="AlphaFoldDB" id="A0A6A2WH90"/>
<dbReference type="InterPro" id="IPR050231">
    <property type="entry name" value="Iron_ascorbate_oxido_reductase"/>
</dbReference>
<dbReference type="InterPro" id="IPR027443">
    <property type="entry name" value="IPNS-like_sf"/>
</dbReference>
<keyword evidence="13" id="KW-1185">Reference proteome</keyword>
<dbReference type="OrthoDB" id="288590at2759"/>
<comment type="catalytic activity">
    <reaction evidence="7">
        <text>gibberellin A1 + 2-oxoglutarate + O2 = gibberellin A8 + succinate + CO2</text>
        <dbReference type="Rhea" id="RHEA:15005"/>
        <dbReference type="ChEBI" id="CHEBI:15379"/>
        <dbReference type="ChEBI" id="CHEBI:16526"/>
        <dbReference type="ChEBI" id="CHEBI:16810"/>
        <dbReference type="ChEBI" id="CHEBI:30031"/>
        <dbReference type="ChEBI" id="CHEBI:58524"/>
        <dbReference type="ChEBI" id="CHEBI:58594"/>
        <dbReference type="EC" id="1.14.11.13"/>
    </reaction>
</comment>
<sequence length="326" mass="35956">MVVGLPNPIKSESIQFIELPVIDLLAERLNVSSLIIKACEQFGFFQVINHGVSEDTVAQMEQQGLDFFAKPVCEKQRAGPATPFGYGRKNIGVNGDVGEVEYLLLDTSSLSISQISNSISNDPKMFSSGVSSYIEAVTGLACKILDLMAEGLRVHDASAFSRMIRAVESDSIFRLNHYPPILCKDNNTKVGFGEHTDPQILTILRSNGVGGLQIALADGVWVPAPPNPNAFCVNVGDVLQAMTNGRFKSVRHRALRNSYKPRMSMAYFGAPPLHAWLTSAELVTPQKPLLYRPFTWGEFKNALYSLRLGDNRLHLFKIHNSEYKVG</sequence>
<comment type="similarity">
    <text evidence="8">Belongs to the iron/ascorbate-dependent oxidoreductase family. GA2OX subfamily.</text>
</comment>
<gene>
    <name evidence="12" type="ORF">F3Y22_tig00116971pilonHSYRG00021</name>
</gene>
<dbReference type="Pfam" id="PF03171">
    <property type="entry name" value="2OG-FeII_Oxy"/>
    <property type="match status" value="1"/>
</dbReference>
<dbReference type="PROSITE" id="PS51471">
    <property type="entry name" value="FE2OG_OXY"/>
    <property type="match status" value="1"/>
</dbReference>
<proteinExistence type="inferred from homology"/>
<keyword evidence="5 10" id="KW-0408">Iron</keyword>
<comment type="pathway">
    <text evidence="6">Plant hormone biosynthesis; gibberellin biosynthesis.</text>
</comment>
<dbReference type="InterPro" id="IPR044861">
    <property type="entry name" value="IPNS-like_FE2OG_OXY"/>
</dbReference>
<evidence type="ECO:0000256" key="1">
    <source>
        <dbReference type="ARBA" id="ARBA00004972"/>
    </source>
</evidence>
<dbReference type="InterPro" id="IPR026992">
    <property type="entry name" value="DIOX_N"/>
</dbReference>
<evidence type="ECO:0000313" key="12">
    <source>
        <dbReference type="EMBL" id="KAE8658283.1"/>
    </source>
</evidence>
<dbReference type="SUPFAM" id="SSF51197">
    <property type="entry name" value="Clavaminate synthase-like"/>
    <property type="match status" value="1"/>
</dbReference>
<dbReference type="Gene3D" id="2.60.120.330">
    <property type="entry name" value="B-lactam Antibiotic, Isopenicillin N Synthase, Chain"/>
    <property type="match status" value="1"/>
</dbReference>
<evidence type="ECO:0000256" key="6">
    <source>
        <dbReference type="ARBA" id="ARBA00037909"/>
    </source>
</evidence>
<keyword evidence="4 10" id="KW-0560">Oxidoreductase</keyword>
<evidence type="ECO:0000259" key="11">
    <source>
        <dbReference type="PROSITE" id="PS51471"/>
    </source>
</evidence>
<dbReference type="GO" id="GO:0009685">
    <property type="term" value="P:gibberellin metabolic process"/>
    <property type="evidence" value="ECO:0007669"/>
    <property type="project" value="UniProtKB-ARBA"/>
</dbReference>
<evidence type="ECO:0000256" key="5">
    <source>
        <dbReference type="ARBA" id="ARBA00023004"/>
    </source>
</evidence>
<evidence type="ECO:0000256" key="9">
    <source>
        <dbReference type="ARBA" id="ARBA00066708"/>
    </source>
</evidence>
<keyword evidence="2 10" id="KW-0479">Metal-binding</keyword>
<evidence type="ECO:0000313" key="13">
    <source>
        <dbReference type="Proteomes" id="UP000436088"/>
    </source>
</evidence>
<evidence type="ECO:0000256" key="8">
    <source>
        <dbReference type="ARBA" id="ARBA00061282"/>
    </source>
</evidence>
<dbReference type="PANTHER" id="PTHR47990">
    <property type="entry name" value="2-OXOGLUTARATE (2OG) AND FE(II)-DEPENDENT OXYGENASE SUPERFAMILY PROTEIN-RELATED"/>
    <property type="match status" value="1"/>
</dbReference>
<feature type="domain" description="Fe2OG dioxygenase" evidence="11">
    <location>
        <begin position="168"/>
        <end position="271"/>
    </location>
</feature>
<comment type="caution">
    <text evidence="12">The sequence shown here is derived from an EMBL/GenBank/DDBJ whole genome shotgun (WGS) entry which is preliminary data.</text>
</comment>
<dbReference type="GO" id="GO:0046872">
    <property type="term" value="F:metal ion binding"/>
    <property type="evidence" value="ECO:0007669"/>
    <property type="project" value="UniProtKB-KW"/>
</dbReference>
<evidence type="ECO:0000256" key="7">
    <source>
        <dbReference type="ARBA" id="ARBA00052204"/>
    </source>
</evidence>
<dbReference type="GO" id="GO:0045543">
    <property type="term" value="F:gibberellin 2-beta-dioxygenase activity"/>
    <property type="evidence" value="ECO:0007669"/>
    <property type="project" value="UniProtKB-EC"/>
</dbReference>
<evidence type="ECO:0000256" key="2">
    <source>
        <dbReference type="ARBA" id="ARBA00022723"/>
    </source>
</evidence>
<evidence type="ECO:0000256" key="3">
    <source>
        <dbReference type="ARBA" id="ARBA00022964"/>
    </source>
</evidence>
<dbReference type="Proteomes" id="UP000436088">
    <property type="component" value="Unassembled WGS sequence"/>
</dbReference>
<organism evidence="12 13">
    <name type="scientific">Hibiscus syriacus</name>
    <name type="common">Rose of Sharon</name>
    <dbReference type="NCBI Taxonomy" id="106335"/>
    <lineage>
        <taxon>Eukaryota</taxon>
        <taxon>Viridiplantae</taxon>
        <taxon>Streptophyta</taxon>
        <taxon>Embryophyta</taxon>
        <taxon>Tracheophyta</taxon>
        <taxon>Spermatophyta</taxon>
        <taxon>Magnoliopsida</taxon>
        <taxon>eudicotyledons</taxon>
        <taxon>Gunneridae</taxon>
        <taxon>Pentapetalae</taxon>
        <taxon>rosids</taxon>
        <taxon>malvids</taxon>
        <taxon>Malvales</taxon>
        <taxon>Malvaceae</taxon>
        <taxon>Malvoideae</taxon>
        <taxon>Hibiscus</taxon>
    </lineage>
</organism>